<dbReference type="SUPFAM" id="SSF51182">
    <property type="entry name" value="RmlC-like cupins"/>
    <property type="match status" value="1"/>
</dbReference>
<dbReference type="InterPro" id="IPR014710">
    <property type="entry name" value="RmlC-like_jellyroll"/>
</dbReference>
<dbReference type="CDD" id="cd02238">
    <property type="entry name" value="cupin_KdgF"/>
    <property type="match status" value="1"/>
</dbReference>
<dbReference type="PANTHER" id="PTHR40112:SF1">
    <property type="entry name" value="H2HPP ISOMERASE"/>
    <property type="match status" value="1"/>
</dbReference>
<protein>
    <recommendedName>
        <fullName evidence="1">Cupin type-2 domain-containing protein</fullName>
    </recommendedName>
</protein>
<evidence type="ECO:0000259" key="1">
    <source>
        <dbReference type="Pfam" id="PF07883"/>
    </source>
</evidence>
<organism evidence="2 3">
    <name type="scientific">Segetibacter aerophilus</name>
    <dbReference type="NCBI Taxonomy" id="670293"/>
    <lineage>
        <taxon>Bacteria</taxon>
        <taxon>Pseudomonadati</taxon>
        <taxon>Bacteroidota</taxon>
        <taxon>Chitinophagia</taxon>
        <taxon>Chitinophagales</taxon>
        <taxon>Chitinophagaceae</taxon>
        <taxon>Segetibacter</taxon>
    </lineage>
</organism>
<dbReference type="Proteomes" id="UP000321513">
    <property type="component" value="Unassembled WGS sequence"/>
</dbReference>
<keyword evidence="3" id="KW-1185">Reference proteome</keyword>
<gene>
    <name evidence="2" type="ORF">SAE01_42060</name>
</gene>
<evidence type="ECO:0000313" key="2">
    <source>
        <dbReference type="EMBL" id="GEO11710.1"/>
    </source>
</evidence>
<dbReference type="EMBL" id="BJYT01000027">
    <property type="protein sequence ID" value="GEO11710.1"/>
    <property type="molecule type" value="Genomic_DNA"/>
</dbReference>
<accession>A0A512BID5</accession>
<dbReference type="InterPro" id="IPR011051">
    <property type="entry name" value="RmlC_Cupin_sf"/>
</dbReference>
<dbReference type="InterPro" id="IPR013096">
    <property type="entry name" value="Cupin_2"/>
</dbReference>
<name>A0A512BID5_9BACT</name>
<dbReference type="Pfam" id="PF07883">
    <property type="entry name" value="Cupin_2"/>
    <property type="match status" value="1"/>
</dbReference>
<dbReference type="InterPro" id="IPR052535">
    <property type="entry name" value="Bacilysin_H2HPP_isomerase"/>
</dbReference>
<feature type="domain" description="Cupin type-2" evidence="1">
    <location>
        <begin position="86"/>
        <end position="151"/>
    </location>
</feature>
<proteinExistence type="predicted"/>
<dbReference type="Gene3D" id="2.60.120.10">
    <property type="entry name" value="Jelly Rolls"/>
    <property type="match status" value="1"/>
</dbReference>
<sequence>MQSKAFLEIIASEERTLKNVVSKGGLGHVIEWFSCYLRLIINSNKMPKNLHSSPFQINREIPWEDLGKGMQRQLFGYNETIMMVKVKFEKGAIGEAHSHPHTQVSYVESGAFEMTIGDEKKVIKAGDGFYVHPGILHGTVCLEPGVLVDVFTPQREDFLPKMN</sequence>
<dbReference type="PANTHER" id="PTHR40112">
    <property type="entry name" value="H2HPP ISOMERASE"/>
    <property type="match status" value="1"/>
</dbReference>
<dbReference type="AlphaFoldDB" id="A0A512BID5"/>
<comment type="caution">
    <text evidence="2">The sequence shown here is derived from an EMBL/GenBank/DDBJ whole genome shotgun (WGS) entry which is preliminary data.</text>
</comment>
<reference evidence="2 3" key="1">
    <citation type="submission" date="2019-07" db="EMBL/GenBank/DDBJ databases">
        <title>Whole genome shotgun sequence of Segetibacter aerophilus NBRC 106135.</title>
        <authorList>
            <person name="Hosoyama A."/>
            <person name="Uohara A."/>
            <person name="Ohji S."/>
            <person name="Ichikawa N."/>
        </authorList>
    </citation>
    <scope>NUCLEOTIDE SEQUENCE [LARGE SCALE GENOMIC DNA]</scope>
    <source>
        <strain evidence="2 3">NBRC 106135</strain>
    </source>
</reference>
<evidence type="ECO:0000313" key="3">
    <source>
        <dbReference type="Proteomes" id="UP000321513"/>
    </source>
</evidence>